<dbReference type="Gene3D" id="2.20.70.10">
    <property type="match status" value="2"/>
</dbReference>
<dbReference type="AlphaFoldDB" id="D7FXC0"/>
<feature type="compositionally biased region" description="Gly residues" evidence="4">
    <location>
        <begin position="156"/>
        <end position="169"/>
    </location>
</feature>
<dbReference type="Pfam" id="PF00397">
    <property type="entry name" value="WW"/>
    <property type="match status" value="2"/>
</dbReference>
<dbReference type="eggNOG" id="KOG3427">
    <property type="taxonomic scope" value="Eukaryota"/>
</dbReference>
<keyword evidence="7" id="KW-1185">Reference proteome</keyword>
<organism evidence="6 7">
    <name type="scientific">Ectocarpus siliculosus</name>
    <name type="common">Brown alga</name>
    <name type="synonym">Conferva siliculosa</name>
    <dbReference type="NCBI Taxonomy" id="2880"/>
    <lineage>
        <taxon>Eukaryota</taxon>
        <taxon>Sar</taxon>
        <taxon>Stramenopiles</taxon>
        <taxon>Ochrophyta</taxon>
        <taxon>PX clade</taxon>
        <taxon>Phaeophyceae</taxon>
        <taxon>Ectocarpales</taxon>
        <taxon>Ectocarpaceae</taxon>
        <taxon>Ectocarpus</taxon>
    </lineage>
</organism>
<name>D7FXC0_ECTSI</name>
<dbReference type="SMART" id="SM00456">
    <property type="entry name" value="WW"/>
    <property type="match status" value="3"/>
</dbReference>
<dbReference type="PANTHER" id="PTHR14791:SF29">
    <property type="entry name" value="PROTEIN KIBRA"/>
    <property type="match status" value="1"/>
</dbReference>
<feature type="compositionally biased region" description="Low complexity" evidence="4">
    <location>
        <begin position="170"/>
        <end position="179"/>
    </location>
</feature>
<evidence type="ECO:0000256" key="3">
    <source>
        <dbReference type="ARBA" id="ARBA00022553"/>
    </source>
</evidence>
<evidence type="ECO:0000313" key="7">
    <source>
        <dbReference type="Proteomes" id="UP000002630"/>
    </source>
</evidence>
<dbReference type="PROSITE" id="PS01159">
    <property type="entry name" value="WW_DOMAIN_1"/>
    <property type="match status" value="2"/>
</dbReference>
<dbReference type="InterPro" id="IPR051105">
    <property type="entry name" value="WWC/KIBRA_Hippo_Reg"/>
</dbReference>
<dbReference type="STRING" id="2880.D7FXC0"/>
<dbReference type="GO" id="GO:0005737">
    <property type="term" value="C:cytoplasm"/>
    <property type="evidence" value="ECO:0007669"/>
    <property type="project" value="UniProtKB-SubCell"/>
</dbReference>
<dbReference type="PROSITE" id="PS50020">
    <property type="entry name" value="WW_DOMAIN_2"/>
    <property type="match status" value="2"/>
</dbReference>
<gene>
    <name evidence="6" type="ORF">Esi_0324_0010</name>
</gene>
<feature type="domain" description="WW" evidence="5">
    <location>
        <begin position="201"/>
        <end position="235"/>
    </location>
</feature>
<dbReference type="InterPro" id="IPR036020">
    <property type="entry name" value="WW_dom_sf"/>
</dbReference>
<sequence>MSRLTDPARLQKEIEAQKKRAEALALLSSSGGERHFKPGEIRKARDGKDGDNTLEVVTLRKAQQTYLEQSAKERLLQQQNSVREGVQRKQAGGGSSGSGGDGGGGGAGGPLPGGWKEIKDPNSGSTYYWNKSSNATSWVRPVVPPHEAPEPERGGAGKGGGPGPAGSGPGESSSSSDGGVRNGGGSAASSTGEGGGDSTPPPLPAGWKEIKDPKSGGVYFWNKAKGATTWVRPTGPASGDSADGGSASGGGSTPGLPEGWKAVTHAATGQTHYVHEASGKRSFTLPGSEPPDASSSSGQRQRGREGGGGHAGGGGGGAASSARGSEGRNRGDSNRPKKKGRGSWEIDPLDPTGKTGGKWSDGLVQVGERMADSTASGPLWQQRPYPAPGKILRGRTPTDAETAGPRQR</sequence>
<dbReference type="InParanoid" id="D7FXC0"/>
<dbReference type="OrthoDB" id="195748at2759"/>
<feature type="compositionally biased region" description="Gly residues" evidence="4">
    <location>
        <begin position="180"/>
        <end position="197"/>
    </location>
</feature>
<feature type="compositionally biased region" description="Gly residues" evidence="4">
    <location>
        <begin position="308"/>
        <end position="318"/>
    </location>
</feature>
<evidence type="ECO:0000256" key="2">
    <source>
        <dbReference type="ARBA" id="ARBA00022490"/>
    </source>
</evidence>
<feature type="domain" description="WW" evidence="5">
    <location>
        <begin position="109"/>
        <end position="143"/>
    </location>
</feature>
<reference evidence="6 7" key="1">
    <citation type="journal article" date="2010" name="Nature">
        <title>The Ectocarpus genome and the independent evolution of multicellularity in brown algae.</title>
        <authorList>
            <person name="Cock J.M."/>
            <person name="Sterck L."/>
            <person name="Rouze P."/>
            <person name="Scornet D."/>
            <person name="Allen A.E."/>
            <person name="Amoutzias G."/>
            <person name="Anthouard V."/>
            <person name="Artiguenave F."/>
            <person name="Aury J.M."/>
            <person name="Badger J.H."/>
            <person name="Beszteri B."/>
            <person name="Billiau K."/>
            <person name="Bonnet E."/>
            <person name="Bothwell J.H."/>
            <person name="Bowler C."/>
            <person name="Boyen C."/>
            <person name="Brownlee C."/>
            <person name="Carrano C.J."/>
            <person name="Charrier B."/>
            <person name="Cho G.Y."/>
            <person name="Coelho S.M."/>
            <person name="Collen J."/>
            <person name="Corre E."/>
            <person name="Da Silva C."/>
            <person name="Delage L."/>
            <person name="Delaroque N."/>
            <person name="Dittami S.M."/>
            <person name="Doulbeau S."/>
            <person name="Elias M."/>
            <person name="Farnham G."/>
            <person name="Gachon C.M."/>
            <person name="Gschloessl B."/>
            <person name="Heesch S."/>
            <person name="Jabbari K."/>
            <person name="Jubin C."/>
            <person name="Kawai H."/>
            <person name="Kimura K."/>
            <person name="Kloareg B."/>
            <person name="Kupper F.C."/>
            <person name="Lang D."/>
            <person name="Le Bail A."/>
            <person name="Leblanc C."/>
            <person name="Lerouge P."/>
            <person name="Lohr M."/>
            <person name="Lopez P.J."/>
            <person name="Martens C."/>
            <person name="Maumus F."/>
            <person name="Michel G."/>
            <person name="Miranda-Saavedra D."/>
            <person name="Morales J."/>
            <person name="Moreau H."/>
            <person name="Motomura T."/>
            <person name="Nagasato C."/>
            <person name="Napoli C.A."/>
            <person name="Nelson D.R."/>
            <person name="Nyvall-Collen P."/>
            <person name="Peters A.F."/>
            <person name="Pommier C."/>
            <person name="Potin P."/>
            <person name="Poulain J."/>
            <person name="Quesneville H."/>
            <person name="Read B."/>
            <person name="Rensing S.A."/>
            <person name="Ritter A."/>
            <person name="Rousvoal S."/>
            <person name="Samanta M."/>
            <person name="Samson G."/>
            <person name="Schroeder D.C."/>
            <person name="Segurens B."/>
            <person name="Strittmatter M."/>
            <person name="Tonon T."/>
            <person name="Tregear J.W."/>
            <person name="Valentin K."/>
            <person name="von Dassow P."/>
            <person name="Yamagishi T."/>
            <person name="Van de Peer Y."/>
            <person name="Wincker P."/>
        </authorList>
    </citation>
    <scope>NUCLEOTIDE SEQUENCE [LARGE SCALE GENOMIC DNA]</scope>
    <source>
        <strain evidence="7">Ec32 / CCAP1310/4</strain>
    </source>
</reference>
<dbReference type="EMBL" id="FN649760">
    <property type="protein sequence ID" value="CBJ32257.1"/>
    <property type="molecule type" value="Genomic_DNA"/>
</dbReference>
<evidence type="ECO:0000259" key="5">
    <source>
        <dbReference type="PROSITE" id="PS50020"/>
    </source>
</evidence>
<feature type="compositionally biased region" description="Low complexity" evidence="4">
    <location>
        <begin position="234"/>
        <end position="245"/>
    </location>
</feature>
<feature type="compositionally biased region" description="Gly residues" evidence="4">
    <location>
        <begin position="91"/>
        <end position="112"/>
    </location>
</feature>
<feature type="region of interest" description="Disordered" evidence="4">
    <location>
        <begin position="73"/>
        <end position="408"/>
    </location>
</feature>
<accession>D7FXC0</accession>
<proteinExistence type="predicted"/>
<keyword evidence="2" id="KW-0963">Cytoplasm</keyword>
<evidence type="ECO:0000256" key="4">
    <source>
        <dbReference type="SAM" id="MobiDB-lite"/>
    </source>
</evidence>
<evidence type="ECO:0000313" key="6">
    <source>
        <dbReference type="EMBL" id="CBJ32257.1"/>
    </source>
</evidence>
<feature type="compositionally biased region" description="Basic and acidic residues" evidence="4">
    <location>
        <begin position="32"/>
        <end position="51"/>
    </location>
</feature>
<dbReference type="SUPFAM" id="SSF51045">
    <property type="entry name" value="WW domain"/>
    <property type="match status" value="2"/>
</dbReference>
<keyword evidence="3" id="KW-0597">Phosphoprotein</keyword>
<feature type="compositionally biased region" description="Basic and acidic residues" evidence="4">
    <location>
        <begin position="325"/>
        <end position="335"/>
    </location>
</feature>
<comment type="subcellular location">
    <subcellularLocation>
        <location evidence="1">Cytoplasm</location>
    </subcellularLocation>
</comment>
<dbReference type="Proteomes" id="UP000002630">
    <property type="component" value="Unassembled WGS sequence"/>
</dbReference>
<dbReference type="Gene3D" id="3.40.30.10">
    <property type="entry name" value="Glutaredoxin"/>
    <property type="match status" value="1"/>
</dbReference>
<evidence type="ECO:0000256" key="1">
    <source>
        <dbReference type="ARBA" id="ARBA00004496"/>
    </source>
</evidence>
<feature type="region of interest" description="Disordered" evidence="4">
    <location>
        <begin position="25"/>
        <end position="52"/>
    </location>
</feature>
<protein>
    <recommendedName>
        <fullName evidence="5">WW domain-containing protein</fullName>
    </recommendedName>
</protein>
<feature type="compositionally biased region" description="Polar residues" evidence="4">
    <location>
        <begin position="122"/>
        <end position="137"/>
    </location>
</feature>
<dbReference type="InterPro" id="IPR001202">
    <property type="entry name" value="WW_dom"/>
</dbReference>
<dbReference type="CDD" id="cd00201">
    <property type="entry name" value="WW"/>
    <property type="match status" value="2"/>
</dbReference>
<dbReference type="PANTHER" id="PTHR14791">
    <property type="entry name" value="BOMB/KIRA PROTEINS"/>
    <property type="match status" value="1"/>
</dbReference>